<keyword evidence="1" id="KW-0472">Membrane</keyword>
<accession>A0A1J4JP01</accession>
<protein>
    <submittedName>
        <fullName evidence="2">Uncharacterized protein</fullName>
    </submittedName>
</protein>
<feature type="transmembrane region" description="Helical" evidence="1">
    <location>
        <begin position="195"/>
        <end position="223"/>
    </location>
</feature>
<dbReference type="Proteomes" id="UP000179807">
    <property type="component" value="Unassembled WGS sequence"/>
</dbReference>
<proteinExistence type="predicted"/>
<evidence type="ECO:0000313" key="3">
    <source>
        <dbReference type="Proteomes" id="UP000179807"/>
    </source>
</evidence>
<feature type="transmembrane region" description="Helical" evidence="1">
    <location>
        <begin position="122"/>
        <end position="144"/>
    </location>
</feature>
<keyword evidence="1" id="KW-0812">Transmembrane</keyword>
<name>A0A1J4JP01_9EUKA</name>
<keyword evidence="3" id="KW-1185">Reference proteome</keyword>
<dbReference type="EMBL" id="MLAK01000971">
    <property type="protein sequence ID" value="OHT00136.1"/>
    <property type="molecule type" value="Genomic_DNA"/>
</dbReference>
<comment type="caution">
    <text evidence="2">The sequence shown here is derived from an EMBL/GenBank/DDBJ whole genome shotgun (WGS) entry which is preliminary data.</text>
</comment>
<feature type="transmembrane region" description="Helical" evidence="1">
    <location>
        <begin position="86"/>
        <end position="110"/>
    </location>
</feature>
<feature type="transmembrane region" description="Helical" evidence="1">
    <location>
        <begin position="57"/>
        <end position="79"/>
    </location>
</feature>
<evidence type="ECO:0000313" key="2">
    <source>
        <dbReference type="EMBL" id="OHT00136.1"/>
    </source>
</evidence>
<evidence type="ECO:0000256" key="1">
    <source>
        <dbReference type="SAM" id="Phobius"/>
    </source>
</evidence>
<keyword evidence="1" id="KW-1133">Transmembrane helix</keyword>
<organism evidence="2 3">
    <name type="scientific">Tritrichomonas foetus</name>
    <dbReference type="NCBI Taxonomy" id="1144522"/>
    <lineage>
        <taxon>Eukaryota</taxon>
        <taxon>Metamonada</taxon>
        <taxon>Parabasalia</taxon>
        <taxon>Tritrichomonadida</taxon>
        <taxon>Tritrichomonadidae</taxon>
        <taxon>Tritrichomonas</taxon>
    </lineage>
</organism>
<gene>
    <name evidence="2" type="ORF">TRFO_08137</name>
</gene>
<dbReference type="VEuPathDB" id="TrichDB:TRFO_08137"/>
<feature type="transmembrane region" description="Helical" evidence="1">
    <location>
        <begin position="259"/>
        <end position="281"/>
    </location>
</feature>
<sequence length="316" mass="36398">MKDLITPSVDASAVSVSKSSAVVSRAKSNIYLGTYSWTDHIFPLVDYLFQTTSNPPIPSFLVVLMSIFVYIQIALTSIWPAQDFWLYLLFSDNTQMISAFKYIMNIFWFLPVTELDIDLTPMFVGLFLVFLFTIASIVFEIGYYQLNHRFAKWSMYIVRFLCHYVTQVMVHPYAAFTGNSLYLLINFSTGQFWGFFIMGCIMTLGNILIFAATSLFCANSTIFDINLTSTFNPKPLILTLTINAACIIANYIFKMFPLWTILVLQVLHAVFCCFSFIKILLFIDFHTVFGNAIYIYISFFLISSNGCYFDYYLLRR</sequence>
<reference evidence="2" key="1">
    <citation type="submission" date="2016-10" db="EMBL/GenBank/DDBJ databases">
        <authorList>
            <person name="Benchimol M."/>
            <person name="Almeida L.G."/>
            <person name="Vasconcelos A.T."/>
            <person name="Perreira-Neves A."/>
            <person name="Rosa I.A."/>
            <person name="Tasca T."/>
            <person name="Bogo M.R."/>
            <person name="de Souza W."/>
        </authorList>
    </citation>
    <scope>NUCLEOTIDE SEQUENCE [LARGE SCALE GENOMIC DNA]</scope>
    <source>
        <strain evidence="2">K</strain>
    </source>
</reference>
<feature type="transmembrane region" description="Helical" evidence="1">
    <location>
        <begin position="293"/>
        <end position="314"/>
    </location>
</feature>
<feature type="transmembrane region" description="Helical" evidence="1">
    <location>
        <begin position="235"/>
        <end position="253"/>
    </location>
</feature>
<dbReference type="AlphaFoldDB" id="A0A1J4JP01"/>
<dbReference type="GeneID" id="94828814"/>
<dbReference type="RefSeq" id="XP_068353272.1">
    <property type="nucleotide sequence ID" value="XM_068494110.1"/>
</dbReference>